<keyword evidence="2 5" id="KW-0547">Nucleotide-binding</keyword>
<dbReference type="GO" id="GO:0004674">
    <property type="term" value="F:protein serine/threonine kinase activity"/>
    <property type="evidence" value="ECO:0007669"/>
    <property type="project" value="UniProtKB-KW"/>
</dbReference>
<dbReference type="Pfam" id="PF00069">
    <property type="entry name" value="Pkinase"/>
    <property type="match status" value="1"/>
</dbReference>
<evidence type="ECO:0000256" key="4">
    <source>
        <dbReference type="ARBA" id="ARBA00022840"/>
    </source>
</evidence>
<evidence type="ECO:0000256" key="6">
    <source>
        <dbReference type="SAM" id="Phobius"/>
    </source>
</evidence>
<protein>
    <submittedName>
        <fullName evidence="8">Serine/threonine protein kinase</fullName>
    </submittedName>
</protein>
<keyword evidence="6" id="KW-1133">Transmembrane helix</keyword>
<comment type="caution">
    <text evidence="8">The sequence shown here is derived from an EMBL/GenBank/DDBJ whole genome shotgun (WGS) entry which is preliminary data.</text>
</comment>
<keyword evidence="8" id="KW-0723">Serine/threonine-protein kinase</keyword>
<dbReference type="CDD" id="cd14014">
    <property type="entry name" value="STKc_PknB_like"/>
    <property type="match status" value="1"/>
</dbReference>
<dbReference type="SUPFAM" id="SSF56112">
    <property type="entry name" value="Protein kinase-like (PK-like)"/>
    <property type="match status" value="1"/>
</dbReference>
<feature type="domain" description="Protein kinase" evidence="7">
    <location>
        <begin position="75"/>
        <end position="320"/>
    </location>
</feature>
<dbReference type="RefSeq" id="WP_320687371.1">
    <property type="nucleotide sequence ID" value="NZ_JAXBLV010000185.1"/>
</dbReference>
<dbReference type="Proteomes" id="UP001272242">
    <property type="component" value="Unassembled WGS sequence"/>
</dbReference>
<proteinExistence type="predicted"/>
<accession>A0ABU5F0D8</accession>
<dbReference type="PROSITE" id="PS50011">
    <property type="entry name" value="PROTEIN_KINASE_DOM"/>
    <property type="match status" value="1"/>
</dbReference>
<reference evidence="9" key="1">
    <citation type="journal article" date="2023" name="Mar. Drugs">
        <title>Gemmata algarum, a Novel Planctomycete Isolated from an Algal Mat, Displays Antimicrobial Activity.</title>
        <authorList>
            <person name="Kumar G."/>
            <person name="Kallscheuer N."/>
            <person name="Kashif M."/>
            <person name="Ahamad S."/>
            <person name="Jagadeeshwari U."/>
            <person name="Pannikurungottu S."/>
            <person name="Haufschild T."/>
            <person name="Kabuu M."/>
            <person name="Sasikala C."/>
            <person name="Jogler C."/>
            <person name="Ramana C."/>
        </authorList>
    </citation>
    <scope>NUCLEOTIDE SEQUENCE [LARGE SCALE GENOMIC DNA]</scope>
    <source>
        <strain evidence="9">JC673</strain>
    </source>
</reference>
<evidence type="ECO:0000313" key="9">
    <source>
        <dbReference type="Proteomes" id="UP001272242"/>
    </source>
</evidence>
<gene>
    <name evidence="8" type="ORF">R5W23_002115</name>
</gene>
<keyword evidence="1" id="KW-0808">Transferase</keyword>
<keyword evidence="6" id="KW-0472">Membrane</keyword>
<keyword evidence="3 8" id="KW-0418">Kinase</keyword>
<dbReference type="InterPro" id="IPR000719">
    <property type="entry name" value="Prot_kinase_dom"/>
</dbReference>
<keyword evidence="6" id="KW-0812">Transmembrane</keyword>
<feature type="transmembrane region" description="Helical" evidence="6">
    <location>
        <begin position="417"/>
        <end position="440"/>
    </location>
</feature>
<evidence type="ECO:0000256" key="1">
    <source>
        <dbReference type="ARBA" id="ARBA00022679"/>
    </source>
</evidence>
<dbReference type="Gene3D" id="1.10.510.10">
    <property type="entry name" value="Transferase(Phosphotransferase) domain 1"/>
    <property type="match status" value="1"/>
</dbReference>
<evidence type="ECO:0000256" key="2">
    <source>
        <dbReference type="ARBA" id="ARBA00022741"/>
    </source>
</evidence>
<keyword evidence="9" id="KW-1185">Reference proteome</keyword>
<evidence type="ECO:0000259" key="7">
    <source>
        <dbReference type="PROSITE" id="PS50011"/>
    </source>
</evidence>
<dbReference type="PANTHER" id="PTHR43289">
    <property type="entry name" value="MITOGEN-ACTIVATED PROTEIN KINASE KINASE KINASE 20-RELATED"/>
    <property type="match status" value="1"/>
</dbReference>
<dbReference type="InterPro" id="IPR011009">
    <property type="entry name" value="Kinase-like_dom_sf"/>
</dbReference>
<sequence>MPISTAQTLVDRIAYFDAVCAAGVLAPNQLTRAAMVPGRTAAEFAAGLVAAGLLTRFQADRLLTGRTDGFVFGPYVILEPIGRGSMSRVYKARHRTMNRAVAIKVLSAELTRTAEDRQRFQVQARSAGRLSHPNVVTALDANELADRFYLVLEFVDGPNLEALVAQRGPRPVDEACELVRQIAHGLRHAHERGSAHGHLAPDNVLISRPTALGPPAVKVTGFGLPPLGAGPSAYHAPETVTAPHTADPASDLYSLGGVFYFLLTGRAPSAGGTNVLGRPPTPVTALRPDVPPAVAAVVHRLMAPHPSARFASAAELLAQLDAACVPAALPADGVNFDLPPEAAYAPGSGYLTGRHRPPTDSGELSSGTFALAEAMREPSPWAQLTEPTAADATAADPNDTPILSPYRAPRLRPRPFVPMWVVGAALFSLVALVAVGKLLVK</sequence>
<dbReference type="PROSITE" id="PS00107">
    <property type="entry name" value="PROTEIN_KINASE_ATP"/>
    <property type="match status" value="1"/>
</dbReference>
<evidence type="ECO:0000256" key="5">
    <source>
        <dbReference type="PROSITE-ProRule" id="PRU10141"/>
    </source>
</evidence>
<dbReference type="InterPro" id="IPR017441">
    <property type="entry name" value="Protein_kinase_ATP_BS"/>
</dbReference>
<evidence type="ECO:0000313" key="8">
    <source>
        <dbReference type="EMBL" id="MDY3560866.1"/>
    </source>
</evidence>
<keyword evidence="4 5" id="KW-0067">ATP-binding</keyword>
<evidence type="ECO:0000256" key="3">
    <source>
        <dbReference type="ARBA" id="ARBA00022777"/>
    </source>
</evidence>
<name>A0ABU5F0D8_9BACT</name>
<feature type="binding site" evidence="5">
    <location>
        <position position="104"/>
    </location>
    <ligand>
        <name>ATP</name>
        <dbReference type="ChEBI" id="CHEBI:30616"/>
    </ligand>
</feature>
<dbReference type="Gene3D" id="3.30.200.20">
    <property type="entry name" value="Phosphorylase Kinase, domain 1"/>
    <property type="match status" value="1"/>
</dbReference>
<dbReference type="PANTHER" id="PTHR43289:SF6">
    <property type="entry name" value="SERINE_THREONINE-PROTEIN KINASE NEKL-3"/>
    <property type="match status" value="1"/>
</dbReference>
<organism evidence="8 9">
    <name type="scientific">Gemmata algarum</name>
    <dbReference type="NCBI Taxonomy" id="2975278"/>
    <lineage>
        <taxon>Bacteria</taxon>
        <taxon>Pseudomonadati</taxon>
        <taxon>Planctomycetota</taxon>
        <taxon>Planctomycetia</taxon>
        <taxon>Gemmatales</taxon>
        <taxon>Gemmataceae</taxon>
        <taxon>Gemmata</taxon>
    </lineage>
</organism>
<dbReference type="EMBL" id="JAXBLV010000185">
    <property type="protein sequence ID" value="MDY3560866.1"/>
    <property type="molecule type" value="Genomic_DNA"/>
</dbReference>